<dbReference type="OrthoDB" id="8686975at2"/>
<organism evidence="2 3">
    <name type="scientific">Pigmentiphaga kullae</name>
    <dbReference type="NCBI Taxonomy" id="151784"/>
    <lineage>
        <taxon>Bacteria</taxon>
        <taxon>Pseudomonadati</taxon>
        <taxon>Pseudomonadota</taxon>
        <taxon>Betaproteobacteria</taxon>
        <taxon>Burkholderiales</taxon>
        <taxon>Alcaligenaceae</taxon>
        <taxon>Pigmentiphaga</taxon>
    </lineage>
</organism>
<gene>
    <name evidence="2" type="ORF">EV675_2822</name>
</gene>
<protein>
    <submittedName>
        <fullName evidence="2">Uncharacterized protein DUF4148</fullName>
    </submittedName>
</protein>
<dbReference type="RefSeq" id="WP_130357836.1">
    <property type="nucleotide sequence ID" value="NZ_SGXC01000001.1"/>
</dbReference>
<feature type="chain" id="PRO_5021009512" evidence="1">
    <location>
        <begin position="22"/>
        <end position="107"/>
    </location>
</feature>
<keyword evidence="3" id="KW-1185">Reference proteome</keyword>
<reference evidence="2 3" key="1">
    <citation type="submission" date="2019-02" db="EMBL/GenBank/DDBJ databases">
        <title>Genomic Encyclopedia of Type Strains, Phase IV (KMG-IV): sequencing the most valuable type-strain genomes for metagenomic binning, comparative biology and taxonomic classification.</title>
        <authorList>
            <person name="Goeker M."/>
        </authorList>
    </citation>
    <scope>NUCLEOTIDE SEQUENCE [LARGE SCALE GENOMIC DNA]</scope>
    <source>
        <strain evidence="2 3">K24</strain>
    </source>
</reference>
<keyword evidence="1" id="KW-0732">Signal</keyword>
<dbReference type="Pfam" id="PF13663">
    <property type="entry name" value="DUF4148"/>
    <property type="match status" value="1"/>
</dbReference>
<sequence length="107" mass="11309">MKAIAYTAVIAATLFGAAAHADQGNNYGNDFPPPAISTTSQLTRAQVLEELAQAKANGGIVYGQEGFPDQTFQQAGKPVDRAQVRQERNEYNAANRAGGPGEYPANL</sequence>
<feature type="signal peptide" evidence="1">
    <location>
        <begin position="1"/>
        <end position="21"/>
    </location>
</feature>
<evidence type="ECO:0000256" key="1">
    <source>
        <dbReference type="SAM" id="SignalP"/>
    </source>
</evidence>
<evidence type="ECO:0000313" key="3">
    <source>
        <dbReference type="Proteomes" id="UP000292445"/>
    </source>
</evidence>
<name>A0A4Q7NNN3_9BURK</name>
<dbReference type="EMBL" id="SGXC01000001">
    <property type="protein sequence ID" value="RZS86773.1"/>
    <property type="molecule type" value="Genomic_DNA"/>
</dbReference>
<proteinExistence type="predicted"/>
<dbReference type="AlphaFoldDB" id="A0A4Q7NNN3"/>
<comment type="caution">
    <text evidence="2">The sequence shown here is derived from an EMBL/GenBank/DDBJ whole genome shotgun (WGS) entry which is preliminary data.</text>
</comment>
<evidence type="ECO:0000313" key="2">
    <source>
        <dbReference type="EMBL" id="RZS86773.1"/>
    </source>
</evidence>
<accession>A0A4Q7NNN3</accession>
<dbReference type="Proteomes" id="UP000292445">
    <property type="component" value="Unassembled WGS sequence"/>
</dbReference>
<dbReference type="InterPro" id="IPR025421">
    <property type="entry name" value="DUF4148"/>
</dbReference>